<dbReference type="EMBL" id="NCSJ02000117">
    <property type="protein sequence ID" value="RFU29823.1"/>
    <property type="molecule type" value="Genomic_DNA"/>
</dbReference>
<evidence type="ECO:0000313" key="7">
    <source>
        <dbReference type="Proteomes" id="UP000258309"/>
    </source>
</evidence>
<dbReference type="PROSITE" id="PS51387">
    <property type="entry name" value="FAD_PCMH"/>
    <property type="match status" value="1"/>
</dbReference>
<dbReference type="OMA" id="LEIQCAW"/>
<evidence type="ECO:0000259" key="5">
    <source>
        <dbReference type="PROSITE" id="PS51387"/>
    </source>
</evidence>
<dbReference type="STRING" id="5539.A0A3E2H9L6"/>
<dbReference type="Pfam" id="PF01565">
    <property type="entry name" value="FAD_binding_4"/>
    <property type="match status" value="1"/>
</dbReference>
<dbReference type="InterPro" id="IPR012951">
    <property type="entry name" value="BBE"/>
</dbReference>
<evidence type="ECO:0000256" key="2">
    <source>
        <dbReference type="ARBA" id="ARBA00022630"/>
    </source>
</evidence>
<dbReference type="InterPro" id="IPR016166">
    <property type="entry name" value="FAD-bd_PCMH"/>
</dbReference>
<keyword evidence="3" id="KW-0274">FAD</keyword>
<dbReference type="GO" id="GO:0016491">
    <property type="term" value="F:oxidoreductase activity"/>
    <property type="evidence" value="ECO:0007669"/>
    <property type="project" value="UniProtKB-KW"/>
</dbReference>
<protein>
    <recommendedName>
        <fullName evidence="5">FAD-binding PCMH-type domain-containing protein</fullName>
    </recommendedName>
</protein>
<name>A0A3E2H9L6_SCYLI</name>
<dbReference type="SUPFAM" id="SSF56176">
    <property type="entry name" value="FAD-binding/transporter-associated domain-like"/>
    <property type="match status" value="1"/>
</dbReference>
<sequence length="525" mass="57521">MVMVTITKASVAPSVNTTVVCNHLWQKYPNYFAWDPFGPYALESIAKASVYTDINTVYYNAKNSQFRAACAFFPGNAQQVSDVVMELNKYPDVQFALKSGGHQPAPGFSATDGGVIISFEPNLASTVRTADGSHFVIGMGARWGDVYEVTSKTKQVVVGGRLAHIGVGGLTLGGGLSYYSAQYGLACDNIDNFEVVLANGSITDANRTSHPDLWWSLRGGGNQFAIVTHITTQAHPAGIDGQVWGGVRAYAPEHRTALFHAITNFVREYPDPKAAVIPTFQFSPPGNLLNVTTNLMLFFFYDGPDPSDAFAEFDAIPSLTDDTQARTYLSMAQEVGGANTTGFGNSFRVNTVPNLPEDQMVKFFEKYYDTTYSQSLNDNLTNLDVQLMGFDPQPLSVRIQKASQAQGGNALGLDPANGDRVWIENDFMWLNSLCDDSCPEYSREVSDQLLAYQKATYPGVPPTNYQSGDIEFTNYNPIFMNDAAPYQDVYASYGWKNLAKLKAVKAVYDPNGFFTNRQGGFKLSL</sequence>
<comment type="similarity">
    <text evidence="1">Belongs to the oxygen-dependent FAD-linked oxidoreductase family.</text>
</comment>
<gene>
    <name evidence="6" type="ORF">B7463_g6515</name>
</gene>
<dbReference type="Proteomes" id="UP000258309">
    <property type="component" value="Unassembled WGS sequence"/>
</dbReference>
<comment type="caution">
    <text evidence="6">The sequence shown here is derived from an EMBL/GenBank/DDBJ whole genome shotgun (WGS) entry which is preliminary data.</text>
</comment>
<proteinExistence type="inferred from homology"/>
<dbReference type="Gene3D" id="3.30.465.10">
    <property type="match status" value="1"/>
</dbReference>
<dbReference type="PANTHER" id="PTHR42973">
    <property type="entry name" value="BINDING OXIDOREDUCTASE, PUTATIVE (AFU_ORTHOLOGUE AFUA_1G17690)-RELATED"/>
    <property type="match status" value="1"/>
</dbReference>
<evidence type="ECO:0000256" key="4">
    <source>
        <dbReference type="ARBA" id="ARBA00023002"/>
    </source>
</evidence>
<organism evidence="6 7">
    <name type="scientific">Scytalidium lignicola</name>
    <name type="common">Hyphomycete</name>
    <dbReference type="NCBI Taxonomy" id="5539"/>
    <lineage>
        <taxon>Eukaryota</taxon>
        <taxon>Fungi</taxon>
        <taxon>Dikarya</taxon>
        <taxon>Ascomycota</taxon>
        <taxon>Pezizomycotina</taxon>
        <taxon>Leotiomycetes</taxon>
        <taxon>Leotiomycetes incertae sedis</taxon>
        <taxon>Scytalidium</taxon>
    </lineage>
</organism>
<evidence type="ECO:0000256" key="1">
    <source>
        <dbReference type="ARBA" id="ARBA00005466"/>
    </source>
</evidence>
<dbReference type="InterPro" id="IPR036318">
    <property type="entry name" value="FAD-bd_PCMH-like_sf"/>
</dbReference>
<dbReference type="InterPro" id="IPR050416">
    <property type="entry name" value="FAD-linked_Oxidoreductase"/>
</dbReference>
<dbReference type="AlphaFoldDB" id="A0A3E2H9L6"/>
<dbReference type="InterPro" id="IPR016169">
    <property type="entry name" value="FAD-bd_PCMH_sub2"/>
</dbReference>
<feature type="non-terminal residue" evidence="6">
    <location>
        <position position="525"/>
    </location>
</feature>
<dbReference type="InterPro" id="IPR006094">
    <property type="entry name" value="Oxid_FAD_bind_N"/>
</dbReference>
<reference evidence="6 7" key="1">
    <citation type="submission" date="2018-05" db="EMBL/GenBank/DDBJ databases">
        <title>Draft genome sequence of Scytalidium lignicola DSM 105466, a ubiquitous saprotrophic fungus.</title>
        <authorList>
            <person name="Buettner E."/>
            <person name="Gebauer A.M."/>
            <person name="Hofrichter M."/>
            <person name="Liers C."/>
            <person name="Kellner H."/>
        </authorList>
    </citation>
    <scope>NUCLEOTIDE SEQUENCE [LARGE SCALE GENOMIC DNA]</scope>
    <source>
        <strain evidence="6 7">DSM 105466</strain>
    </source>
</reference>
<dbReference type="GO" id="GO:0071949">
    <property type="term" value="F:FAD binding"/>
    <property type="evidence" value="ECO:0007669"/>
    <property type="project" value="InterPro"/>
</dbReference>
<dbReference type="OrthoDB" id="2151789at2759"/>
<keyword evidence="7" id="KW-1185">Reference proteome</keyword>
<keyword evidence="2" id="KW-0285">Flavoprotein</keyword>
<evidence type="ECO:0000256" key="3">
    <source>
        <dbReference type="ARBA" id="ARBA00022827"/>
    </source>
</evidence>
<feature type="domain" description="FAD-binding PCMH-type" evidence="5">
    <location>
        <begin position="64"/>
        <end position="237"/>
    </location>
</feature>
<dbReference type="Gene3D" id="3.40.462.20">
    <property type="match status" value="1"/>
</dbReference>
<dbReference type="Pfam" id="PF08031">
    <property type="entry name" value="BBE"/>
    <property type="match status" value="1"/>
</dbReference>
<accession>A0A3E2H9L6</accession>
<evidence type="ECO:0000313" key="6">
    <source>
        <dbReference type="EMBL" id="RFU29823.1"/>
    </source>
</evidence>
<keyword evidence="4" id="KW-0560">Oxidoreductase</keyword>
<dbReference type="PANTHER" id="PTHR42973:SF13">
    <property type="entry name" value="FAD-BINDING PCMH-TYPE DOMAIN-CONTAINING PROTEIN"/>
    <property type="match status" value="1"/>
</dbReference>
<feature type="non-terminal residue" evidence="6">
    <location>
        <position position="1"/>
    </location>
</feature>